<keyword evidence="2 6" id="KW-0349">Heme</keyword>
<dbReference type="InterPro" id="IPR009056">
    <property type="entry name" value="Cyt_c-like_dom"/>
</dbReference>
<accession>A0A2W4QR49</accession>
<feature type="signal peptide" evidence="7">
    <location>
        <begin position="1"/>
        <end position="29"/>
    </location>
</feature>
<evidence type="ECO:0000256" key="3">
    <source>
        <dbReference type="ARBA" id="ARBA00022723"/>
    </source>
</evidence>
<evidence type="ECO:0000313" key="10">
    <source>
        <dbReference type="Proteomes" id="UP000249396"/>
    </source>
</evidence>
<dbReference type="GO" id="GO:0009055">
    <property type="term" value="F:electron transfer activity"/>
    <property type="evidence" value="ECO:0007669"/>
    <property type="project" value="InterPro"/>
</dbReference>
<evidence type="ECO:0000256" key="6">
    <source>
        <dbReference type="PROSITE-ProRule" id="PRU00433"/>
    </source>
</evidence>
<comment type="caution">
    <text evidence="9">The sequence shown here is derived from an EMBL/GenBank/DDBJ whole genome shotgun (WGS) entry which is preliminary data.</text>
</comment>
<dbReference type="PANTHER" id="PTHR33751">
    <property type="entry name" value="CBB3-TYPE CYTOCHROME C OXIDASE SUBUNIT FIXP"/>
    <property type="match status" value="1"/>
</dbReference>
<feature type="chain" id="PRO_5015932614" evidence="7">
    <location>
        <begin position="30"/>
        <end position="110"/>
    </location>
</feature>
<sequence length="110" mass="11852">MVQSQPIPHMNNKTIPLLTLLMAATSLQAAEPAAHRPATESMAYACAGCHGTNGHGIAPTPSIAGKPETDFVEAMLDFKSGKRESSIMNRIARAYTEEDIAALAHFFKKR</sequence>
<evidence type="ECO:0000256" key="1">
    <source>
        <dbReference type="ARBA" id="ARBA00022448"/>
    </source>
</evidence>
<evidence type="ECO:0000313" key="9">
    <source>
        <dbReference type="EMBL" id="PZN74625.1"/>
    </source>
</evidence>
<protein>
    <submittedName>
        <fullName evidence="9">Cytochrome C</fullName>
    </submittedName>
</protein>
<dbReference type="PROSITE" id="PS51007">
    <property type="entry name" value="CYTC"/>
    <property type="match status" value="1"/>
</dbReference>
<evidence type="ECO:0000256" key="2">
    <source>
        <dbReference type="ARBA" id="ARBA00022617"/>
    </source>
</evidence>
<organism evidence="9 10">
    <name type="scientific">Candidatus Methylumidiphilus alinenensis</name>
    <dbReference type="NCBI Taxonomy" id="2202197"/>
    <lineage>
        <taxon>Bacteria</taxon>
        <taxon>Pseudomonadati</taxon>
        <taxon>Pseudomonadota</taxon>
        <taxon>Gammaproteobacteria</taxon>
        <taxon>Methylococcales</taxon>
        <taxon>Candidatus Methylumidiphilus</taxon>
    </lineage>
</organism>
<dbReference type="PANTHER" id="PTHR33751:SF9">
    <property type="entry name" value="CYTOCHROME C4"/>
    <property type="match status" value="1"/>
</dbReference>
<gene>
    <name evidence="9" type="ORF">DM484_20800</name>
</gene>
<dbReference type="EMBL" id="QJPH01000417">
    <property type="protein sequence ID" value="PZN74625.1"/>
    <property type="molecule type" value="Genomic_DNA"/>
</dbReference>
<keyword evidence="1" id="KW-0813">Transport</keyword>
<dbReference type="AlphaFoldDB" id="A0A2W4QR49"/>
<evidence type="ECO:0000256" key="5">
    <source>
        <dbReference type="ARBA" id="ARBA00023004"/>
    </source>
</evidence>
<evidence type="ECO:0000256" key="4">
    <source>
        <dbReference type="ARBA" id="ARBA00022982"/>
    </source>
</evidence>
<name>A0A2W4QR49_9GAMM</name>
<dbReference type="InterPro" id="IPR036909">
    <property type="entry name" value="Cyt_c-like_dom_sf"/>
</dbReference>
<dbReference type="Proteomes" id="UP000249396">
    <property type="component" value="Unassembled WGS sequence"/>
</dbReference>
<proteinExistence type="predicted"/>
<dbReference type="Gene3D" id="1.10.760.10">
    <property type="entry name" value="Cytochrome c-like domain"/>
    <property type="match status" value="1"/>
</dbReference>
<keyword evidence="7" id="KW-0732">Signal</keyword>
<keyword evidence="5 6" id="KW-0408">Iron</keyword>
<keyword evidence="4" id="KW-0249">Electron transport</keyword>
<feature type="domain" description="Cytochrome c" evidence="8">
    <location>
        <begin position="25"/>
        <end position="110"/>
    </location>
</feature>
<dbReference type="InterPro" id="IPR050597">
    <property type="entry name" value="Cytochrome_c_Oxidase_Subunit"/>
</dbReference>
<keyword evidence="3 6" id="KW-0479">Metal-binding</keyword>
<dbReference type="GO" id="GO:0020037">
    <property type="term" value="F:heme binding"/>
    <property type="evidence" value="ECO:0007669"/>
    <property type="project" value="InterPro"/>
</dbReference>
<evidence type="ECO:0000256" key="7">
    <source>
        <dbReference type="SAM" id="SignalP"/>
    </source>
</evidence>
<dbReference type="Pfam" id="PF00034">
    <property type="entry name" value="Cytochrom_C"/>
    <property type="match status" value="1"/>
</dbReference>
<reference evidence="9 10" key="1">
    <citation type="journal article" date="2018" name="Aquat. Microb. Ecol.">
        <title>Gammaproteobacterial methanotrophs dominate.</title>
        <authorList>
            <person name="Rissanen A.J."/>
            <person name="Saarenheimo J."/>
            <person name="Tiirola M."/>
            <person name="Peura S."/>
            <person name="Aalto S.L."/>
            <person name="Karvinen A."/>
            <person name="Nykanen H."/>
        </authorList>
    </citation>
    <scope>NUCLEOTIDE SEQUENCE [LARGE SCALE GENOMIC DNA]</scope>
    <source>
        <strain evidence="9">AMbin10</strain>
    </source>
</reference>
<evidence type="ECO:0000259" key="8">
    <source>
        <dbReference type="PROSITE" id="PS51007"/>
    </source>
</evidence>
<dbReference type="GO" id="GO:0046872">
    <property type="term" value="F:metal ion binding"/>
    <property type="evidence" value="ECO:0007669"/>
    <property type="project" value="UniProtKB-KW"/>
</dbReference>
<dbReference type="SUPFAM" id="SSF46626">
    <property type="entry name" value="Cytochrome c"/>
    <property type="match status" value="1"/>
</dbReference>